<keyword evidence="3" id="KW-1185">Reference proteome</keyword>
<evidence type="ECO:0000313" key="2">
    <source>
        <dbReference type="EMBL" id="ROW03634.1"/>
    </source>
</evidence>
<feature type="domain" description="N-acetyltransferase" evidence="1">
    <location>
        <begin position="120"/>
        <end position="189"/>
    </location>
</feature>
<dbReference type="SUPFAM" id="SSF55729">
    <property type="entry name" value="Acyl-CoA N-acyltransferases (Nat)"/>
    <property type="match status" value="1"/>
</dbReference>
<dbReference type="CDD" id="cd04301">
    <property type="entry name" value="NAT_SF"/>
    <property type="match status" value="1"/>
</dbReference>
<proteinExistence type="predicted"/>
<organism evidence="2 3">
    <name type="scientific">Cytospora leucostoma</name>
    <dbReference type="NCBI Taxonomy" id="1230097"/>
    <lineage>
        <taxon>Eukaryota</taxon>
        <taxon>Fungi</taxon>
        <taxon>Dikarya</taxon>
        <taxon>Ascomycota</taxon>
        <taxon>Pezizomycotina</taxon>
        <taxon>Sordariomycetes</taxon>
        <taxon>Sordariomycetidae</taxon>
        <taxon>Diaporthales</taxon>
        <taxon>Cytosporaceae</taxon>
        <taxon>Cytospora</taxon>
    </lineage>
</organism>
<dbReference type="PANTHER" id="PTHR42791">
    <property type="entry name" value="GNAT FAMILY ACETYLTRANSFERASE"/>
    <property type="match status" value="1"/>
</dbReference>
<dbReference type="OrthoDB" id="410198at2759"/>
<dbReference type="Pfam" id="PF00583">
    <property type="entry name" value="Acetyltransf_1"/>
    <property type="match status" value="1"/>
</dbReference>
<comment type="caution">
    <text evidence="2">The sequence shown here is derived from an EMBL/GenBank/DDBJ whole genome shotgun (WGS) entry which is preliminary data.</text>
</comment>
<dbReference type="GO" id="GO:0016747">
    <property type="term" value="F:acyltransferase activity, transferring groups other than amino-acyl groups"/>
    <property type="evidence" value="ECO:0007669"/>
    <property type="project" value="InterPro"/>
</dbReference>
<dbReference type="InterPro" id="IPR000182">
    <property type="entry name" value="GNAT_dom"/>
</dbReference>
<dbReference type="InParanoid" id="A0A423WJN0"/>
<dbReference type="Gene3D" id="3.40.630.30">
    <property type="match status" value="1"/>
</dbReference>
<name>A0A423WJN0_9PEZI</name>
<reference evidence="2 3" key="1">
    <citation type="submission" date="2015-09" db="EMBL/GenBank/DDBJ databases">
        <title>Host preference determinants of Valsa canker pathogens revealed by comparative genomics.</title>
        <authorList>
            <person name="Yin Z."/>
            <person name="Huang L."/>
        </authorList>
    </citation>
    <scope>NUCLEOTIDE SEQUENCE [LARGE SCALE GENOMIC DNA]</scope>
    <source>
        <strain evidence="2 3">SXYLt</strain>
    </source>
</reference>
<dbReference type="AlphaFoldDB" id="A0A423WJN0"/>
<dbReference type="InterPro" id="IPR052523">
    <property type="entry name" value="Trichothecene_AcTrans"/>
</dbReference>
<dbReference type="PANTHER" id="PTHR42791:SF14">
    <property type="entry name" value="N-ACETYLTRANSFERASE DOMAIN-CONTAINING PROTEIN"/>
    <property type="match status" value="1"/>
</dbReference>
<dbReference type="InterPro" id="IPR016181">
    <property type="entry name" value="Acyl_CoA_acyltransferase"/>
</dbReference>
<evidence type="ECO:0000259" key="1">
    <source>
        <dbReference type="Pfam" id="PF00583"/>
    </source>
</evidence>
<gene>
    <name evidence="2" type="ORF">VPNG_07198</name>
</gene>
<evidence type="ECO:0000313" key="3">
    <source>
        <dbReference type="Proteomes" id="UP000285146"/>
    </source>
</evidence>
<sequence>MVLKILPAEEADMYRSAVIEHDAYAHLNTNDILFPGPLPPNVLELRAEEMKSQAREPNAFCFKVIDTELEEGEQMISFAKWQGPLWKFPGVVYDDNSPPQPRAQREWPPGTNGDACELLFGGLAMLKERNIGGRNHVYLQLLHTDPRHRGRGAASMLIPWGIEEAARRCLPAYLESSEAAHGLYLKHHFRDLEELTTDFSNWGLQRPHRAWAMMYT</sequence>
<protein>
    <recommendedName>
        <fullName evidence="1">N-acetyltransferase domain-containing protein</fullName>
    </recommendedName>
</protein>
<dbReference type="STRING" id="1230097.A0A423WJN0"/>
<dbReference type="Proteomes" id="UP000285146">
    <property type="component" value="Unassembled WGS sequence"/>
</dbReference>
<accession>A0A423WJN0</accession>
<dbReference type="EMBL" id="LKEB01000049">
    <property type="protein sequence ID" value="ROW03634.1"/>
    <property type="molecule type" value="Genomic_DNA"/>
</dbReference>